<organism evidence="15 16">
    <name type="scientific">Laodelphax striatellus</name>
    <name type="common">Small brown planthopper</name>
    <name type="synonym">Delphax striatella</name>
    <dbReference type="NCBI Taxonomy" id="195883"/>
    <lineage>
        <taxon>Eukaryota</taxon>
        <taxon>Metazoa</taxon>
        <taxon>Ecdysozoa</taxon>
        <taxon>Arthropoda</taxon>
        <taxon>Hexapoda</taxon>
        <taxon>Insecta</taxon>
        <taxon>Pterygota</taxon>
        <taxon>Neoptera</taxon>
        <taxon>Paraneoptera</taxon>
        <taxon>Hemiptera</taxon>
        <taxon>Auchenorrhyncha</taxon>
        <taxon>Fulgoroidea</taxon>
        <taxon>Delphacidae</taxon>
        <taxon>Criomorphinae</taxon>
        <taxon>Laodelphax</taxon>
    </lineage>
</organism>
<feature type="domain" description="USP" evidence="13">
    <location>
        <begin position="85"/>
        <end position="419"/>
    </location>
</feature>
<dbReference type="GO" id="GO:0005634">
    <property type="term" value="C:nucleus"/>
    <property type="evidence" value="ECO:0007669"/>
    <property type="project" value="UniProtKB-SubCell"/>
</dbReference>
<dbReference type="OrthoDB" id="289038at2759"/>
<dbReference type="InterPro" id="IPR028889">
    <property type="entry name" value="USP"/>
</dbReference>
<dbReference type="PROSITE" id="PS00973">
    <property type="entry name" value="USP_2"/>
    <property type="match status" value="1"/>
</dbReference>
<dbReference type="GO" id="GO:0006508">
    <property type="term" value="P:proteolysis"/>
    <property type="evidence" value="ECO:0007669"/>
    <property type="project" value="UniProtKB-KW"/>
</dbReference>
<evidence type="ECO:0000313" key="15">
    <source>
        <dbReference type="EMBL" id="RZF43793.1"/>
    </source>
</evidence>
<dbReference type="PROSITE" id="PS50053">
    <property type="entry name" value="UBIQUITIN_2"/>
    <property type="match status" value="1"/>
</dbReference>
<gene>
    <name evidence="15" type="ORF">LSTR_LSTR006334</name>
</gene>
<feature type="domain" description="Ubiquitin-like" evidence="12">
    <location>
        <begin position="1199"/>
        <end position="1262"/>
    </location>
</feature>
<feature type="compositionally biased region" description="Basic and acidic residues" evidence="11">
    <location>
        <begin position="860"/>
        <end position="878"/>
    </location>
</feature>
<evidence type="ECO:0000256" key="6">
    <source>
        <dbReference type="ARBA" id="ARBA00022786"/>
    </source>
</evidence>
<dbReference type="PROSITE" id="PS50235">
    <property type="entry name" value="USP_3"/>
    <property type="match status" value="1"/>
</dbReference>
<dbReference type="EMBL" id="QKKF02012197">
    <property type="protein sequence ID" value="RZF43793.1"/>
    <property type="molecule type" value="Genomic_DNA"/>
</dbReference>
<keyword evidence="9" id="KW-0539">Nucleus</keyword>
<feature type="region of interest" description="Disordered" evidence="11">
    <location>
        <begin position="622"/>
        <end position="721"/>
    </location>
</feature>
<evidence type="ECO:0000256" key="8">
    <source>
        <dbReference type="ARBA" id="ARBA00022807"/>
    </source>
</evidence>
<dbReference type="SUPFAM" id="SSF54236">
    <property type="entry name" value="Ubiquitin-like"/>
    <property type="match status" value="1"/>
</dbReference>
<dbReference type="CDD" id="cd02668">
    <property type="entry name" value="Peptidase_C19L"/>
    <property type="match status" value="1"/>
</dbReference>
<dbReference type="GO" id="GO:0005829">
    <property type="term" value="C:cytosol"/>
    <property type="evidence" value="ECO:0007669"/>
    <property type="project" value="TreeGrafter"/>
</dbReference>
<evidence type="ECO:0000313" key="16">
    <source>
        <dbReference type="Proteomes" id="UP000291343"/>
    </source>
</evidence>
<dbReference type="Pfam" id="PF06337">
    <property type="entry name" value="DUSP"/>
    <property type="match status" value="1"/>
</dbReference>
<name>A0A482XDJ3_LAOST</name>
<evidence type="ECO:0000256" key="10">
    <source>
        <dbReference type="ARBA" id="ARBA00035173"/>
    </source>
</evidence>
<evidence type="ECO:0000256" key="7">
    <source>
        <dbReference type="ARBA" id="ARBA00022801"/>
    </source>
</evidence>
<dbReference type="PROSITE" id="PS51283">
    <property type="entry name" value="DUSP"/>
    <property type="match status" value="1"/>
</dbReference>
<evidence type="ECO:0000256" key="2">
    <source>
        <dbReference type="ARBA" id="ARBA00004123"/>
    </source>
</evidence>
<evidence type="ECO:0000259" key="13">
    <source>
        <dbReference type="PROSITE" id="PS50235"/>
    </source>
</evidence>
<dbReference type="InterPro" id="IPR050164">
    <property type="entry name" value="Peptidase_C19"/>
</dbReference>
<comment type="similarity">
    <text evidence="3">Belongs to the peptidase C19 family.</text>
</comment>
<dbReference type="InterPro" id="IPR038765">
    <property type="entry name" value="Papain-like_cys_pep_sf"/>
</dbReference>
<comment type="subcellular location">
    <subcellularLocation>
        <location evidence="2">Nucleus</location>
    </subcellularLocation>
</comment>
<dbReference type="InterPro" id="IPR006615">
    <property type="entry name" value="Pept_C19_DUSP"/>
</dbReference>
<dbReference type="InterPro" id="IPR033841">
    <property type="entry name" value="Pep_USP48"/>
</dbReference>
<keyword evidence="16" id="KW-1185">Reference proteome</keyword>
<dbReference type="Pfam" id="PF00443">
    <property type="entry name" value="UCH"/>
    <property type="match status" value="1"/>
</dbReference>
<dbReference type="SUPFAM" id="SSF143791">
    <property type="entry name" value="DUSP-like"/>
    <property type="match status" value="1"/>
</dbReference>
<dbReference type="InterPro" id="IPR018200">
    <property type="entry name" value="USP_CS"/>
</dbReference>
<dbReference type="InterPro" id="IPR000626">
    <property type="entry name" value="Ubiquitin-like_dom"/>
</dbReference>
<comment type="catalytic activity">
    <reaction evidence="1">
        <text>Thiol-dependent hydrolysis of ester, thioester, amide, peptide and isopeptide bonds formed by the C-terminal Gly of ubiquitin (a 76-residue protein attached to proteins as an intracellular targeting signal).</text>
        <dbReference type="EC" id="3.4.19.12"/>
    </reaction>
</comment>
<evidence type="ECO:0000256" key="4">
    <source>
        <dbReference type="ARBA" id="ARBA00012759"/>
    </source>
</evidence>
<dbReference type="SMR" id="A0A482XDJ3"/>
<accession>A0A482XDJ3</accession>
<dbReference type="InterPro" id="IPR035927">
    <property type="entry name" value="DUSP-like_sf"/>
</dbReference>
<feature type="compositionally biased region" description="Basic and acidic residues" evidence="11">
    <location>
        <begin position="886"/>
        <end position="910"/>
    </location>
</feature>
<feature type="compositionally biased region" description="Basic residues" evidence="11">
    <location>
        <begin position="673"/>
        <end position="682"/>
    </location>
</feature>
<dbReference type="EC" id="3.4.19.12" evidence="4"/>
<dbReference type="PANTHER" id="PTHR24006">
    <property type="entry name" value="UBIQUITIN CARBOXYL-TERMINAL HYDROLASE"/>
    <property type="match status" value="1"/>
</dbReference>
<feature type="compositionally biased region" description="Acidic residues" evidence="11">
    <location>
        <begin position="911"/>
        <end position="935"/>
    </location>
</feature>
<evidence type="ECO:0000256" key="3">
    <source>
        <dbReference type="ARBA" id="ARBA00009085"/>
    </source>
</evidence>
<dbReference type="PANTHER" id="PTHR24006:SF722">
    <property type="entry name" value="UBIQUITIN CARBOXYL-TERMINAL HYDROLASE 48"/>
    <property type="match status" value="1"/>
</dbReference>
<dbReference type="InParanoid" id="A0A482XDJ3"/>
<dbReference type="STRING" id="195883.A0A482XDJ3"/>
<comment type="caution">
    <text evidence="15">The sequence shown here is derived from an EMBL/GenBank/DDBJ whole genome shotgun (WGS) entry which is preliminary data.</text>
</comment>
<dbReference type="InterPro" id="IPR029071">
    <property type="entry name" value="Ubiquitin-like_domsf"/>
</dbReference>
<dbReference type="Proteomes" id="UP000291343">
    <property type="component" value="Unassembled WGS sequence"/>
</dbReference>
<evidence type="ECO:0000256" key="5">
    <source>
        <dbReference type="ARBA" id="ARBA00022670"/>
    </source>
</evidence>
<dbReference type="GO" id="GO:0004843">
    <property type="term" value="F:cysteine-type deubiquitinase activity"/>
    <property type="evidence" value="ECO:0007669"/>
    <property type="project" value="UniProtKB-EC"/>
</dbReference>
<protein>
    <recommendedName>
        <fullName evidence="10">Ubiquitin carboxyl-terminal hydrolase 48</fullName>
        <ecNumber evidence="4">3.4.19.12</ecNumber>
    </recommendedName>
</protein>
<feature type="region of interest" description="Disordered" evidence="11">
    <location>
        <begin position="1259"/>
        <end position="1287"/>
    </location>
</feature>
<reference evidence="15 16" key="1">
    <citation type="journal article" date="2017" name="Gigascience">
        <title>Genome sequence of the small brown planthopper, Laodelphax striatellus.</title>
        <authorList>
            <person name="Zhu J."/>
            <person name="Jiang F."/>
            <person name="Wang X."/>
            <person name="Yang P."/>
            <person name="Bao Y."/>
            <person name="Zhao W."/>
            <person name="Wang W."/>
            <person name="Lu H."/>
            <person name="Wang Q."/>
            <person name="Cui N."/>
            <person name="Li J."/>
            <person name="Chen X."/>
            <person name="Luo L."/>
            <person name="Yu J."/>
            <person name="Kang L."/>
            <person name="Cui F."/>
        </authorList>
    </citation>
    <scope>NUCLEOTIDE SEQUENCE [LARGE SCALE GENOMIC DNA]</scope>
    <source>
        <strain evidence="15">Lst14</strain>
    </source>
</reference>
<dbReference type="Gene3D" id="3.90.70.10">
    <property type="entry name" value="Cysteine proteinases"/>
    <property type="match status" value="1"/>
</dbReference>
<evidence type="ECO:0000256" key="1">
    <source>
        <dbReference type="ARBA" id="ARBA00000707"/>
    </source>
</evidence>
<keyword evidence="6" id="KW-0833">Ubl conjugation pathway</keyword>
<sequence length="1287" mass="146793">MGKIRKESSKNTGKDMMSESIPEDLDTLYRLNKLCKFTTCRKNCKTSPRCLSGLGELKLLSENGLTNSEAVDDPKEQCREPGAHVGLLNLGATCYVNSLLQLWFHTPQFRRAIFDWDPLEDACEQSNPTVMDYSLYQPISQIGQLQALFSLMRFSKRCNLNPTEFIQCLGLDTSTQQDAQEFSKLFLNLLETKLESQSLLHVKNLVSDNYKGEYSYVTRCSKCRTKSINPSQFFELELNVKGNKNLDESLTEFLKEEKLDGANCYSCAVCQKKQEAARFIDIKSLPPIINFQLMRFVYDRQKGDKKKLNTPIQFPEVLDMKKYVKDVKEAQLLYNLTAVLAHRGLSANSGHYIAYIQDNESGDWYTFNDETVEKNTDGKRLKLKLDDLDEFGKKNGTSSRVPKGFLSSTKAYMLVYRRVSPDNESSDKLPYNLEISSLCERLQEYVNRHNKEFDDWFEEASRLRASCVESDIEFAEQIKSLIKSLPVPEKADWSMVDVIPTNWISHWFKTCRDKTDPIDNSKCVCIHGCLNPDQISNVKYVNSETADELYNRYGGGPRLRGELICCKECTNSRNRLLFLKNKLSDDAKEISNLLKTKMEEDEPGFWVDKESLRNWKSRVELERNDSDVNSNREVDDEKKDGSSSPEQESNSTEKDTGTQKLNSENSSTIGKKSPTKSPKKSPRTGAETSLSLRSLRNYRKRLKNEDEKSVGSPQAKVEDEEDFPIAQLLPKKESSSGQVVNGSINGPKNNIASFSTIDEILSRLNIALNKIKTEDSAMFCDIKRDWILLNSVYSILKRNILSSGKTTTCNDTNNHDGEMTVEVDQSTLNSYGDSKTTPNKLTNADIVQNINVAKSSCSSPRKDMRIDKSIDEHIDNVKSDNIPAGHDTEKEVSDSEQVKECKKSGEKSDSQDDGGSDDEKDNDGDDDDTDDDDLPFNEGLVCSHGNLTIDESVRRLVPVKVWEILIKYFPNCRTFTHDTIPCDKCQSLASKDEAVKDEQRKAALVQKEQLKDLFIGRNRQFKMVPSTYYIVSRDHFIEPWKIFLKKPDEENVITSLGTSLLLCPHKKLLYHPVIDDEKICILKENEWNTLTNFYSYDATIVYRPKDDQKDKIETDPEICYPCLLERLEAEEKAQLNYDSANVYVQKVTNPPTVTEESNEPKGKKMKLEPEAQLQMMYEKSNSFVRRSSRRKKVRGEKCIQVSSTTLVRDFKTAVMKSFNVPTYDQHLVTECGKVLKDNTVTFRQMEIYPESTIFLKVEEDGGEEQEPSFNGAQREPEAGFKGTKLFS</sequence>
<feature type="domain" description="DUSP" evidence="14">
    <location>
        <begin position="469"/>
        <end position="565"/>
    </location>
</feature>
<evidence type="ECO:0000259" key="14">
    <source>
        <dbReference type="PROSITE" id="PS51283"/>
    </source>
</evidence>
<dbReference type="Gene3D" id="3.10.20.90">
    <property type="entry name" value="Phosphatidylinositol 3-kinase Catalytic Subunit, Chain A, domain 1"/>
    <property type="match status" value="1"/>
</dbReference>
<keyword evidence="8" id="KW-0788">Thiol protease</keyword>
<dbReference type="InterPro" id="IPR001394">
    <property type="entry name" value="Peptidase_C19_UCH"/>
</dbReference>
<dbReference type="PROSITE" id="PS00972">
    <property type="entry name" value="USP_1"/>
    <property type="match status" value="1"/>
</dbReference>
<feature type="region of interest" description="Disordered" evidence="11">
    <location>
        <begin position="855"/>
        <end position="936"/>
    </location>
</feature>
<evidence type="ECO:0000256" key="9">
    <source>
        <dbReference type="ARBA" id="ARBA00023242"/>
    </source>
</evidence>
<evidence type="ECO:0000259" key="12">
    <source>
        <dbReference type="PROSITE" id="PS50053"/>
    </source>
</evidence>
<feature type="compositionally biased region" description="Basic and acidic residues" evidence="11">
    <location>
        <begin position="622"/>
        <end position="641"/>
    </location>
</feature>
<evidence type="ECO:0000256" key="11">
    <source>
        <dbReference type="SAM" id="MobiDB-lite"/>
    </source>
</evidence>
<dbReference type="SUPFAM" id="SSF54001">
    <property type="entry name" value="Cysteine proteinases"/>
    <property type="match status" value="1"/>
</dbReference>
<keyword evidence="7" id="KW-0378">Hydrolase</keyword>
<proteinExistence type="inferred from homology"/>
<dbReference type="GO" id="GO:0016579">
    <property type="term" value="P:protein deubiquitination"/>
    <property type="evidence" value="ECO:0007669"/>
    <property type="project" value="InterPro"/>
</dbReference>
<keyword evidence="5" id="KW-0645">Protease</keyword>